<dbReference type="EMBL" id="AODD01000002">
    <property type="protein sequence ID" value="EUJ24716.1"/>
    <property type="molecule type" value="Genomic_DNA"/>
</dbReference>
<evidence type="ECO:0000313" key="2">
    <source>
        <dbReference type="Proteomes" id="UP000019253"/>
    </source>
</evidence>
<keyword evidence="2" id="KW-1185">Reference proteome</keyword>
<comment type="caution">
    <text evidence="1">The sequence shown here is derived from an EMBL/GenBank/DDBJ whole genome shotgun (WGS) entry which is preliminary data.</text>
</comment>
<dbReference type="OrthoDB" id="9805202at2"/>
<dbReference type="RefSeq" id="WP_036064706.1">
    <property type="nucleotide sequence ID" value="NZ_AODD01000002.1"/>
</dbReference>
<organism evidence="1 2">
    <name type="scientific">Listeria grandensis FSL F6-0971</name>
    <dbReference type="NCBI Taxonomy" id="1265819"/>
    <lineage>
        <taxon>Bacteria</taxon>
        <taxon>Bacillati</taxon>
        <taxon>Bacillota</taxon>
        <taxon>Bacilli</taxon>
        <taxon>Bacillales</taxon>
        <taxon>Listeriaceae</taxon>
        <taxon>Listeria</taxon>
    </lineage>
</organism>
<dbReference type="STRING" id="1265819.PGRAN_02435"/>
<protein>
    <submittedName>
        <fullName evidence="1">Uncharacterized protein</fullName>
    </submittedName>
</protein>
<dbReference type="Proteomes" id="UP000019253">
    <property type="component" value="Unassembled WGS sequence"/>
</dbReference>
<gene>
    <name evidence="1" type="ORF">PGRAN_02435</name>
</gene>
<sequence>MEQFTNCPKCHKLIKEPYFTEQYRDIECPEGHKFRLINTITNYPFYIDESMLALLVGDYNVAYFYVFKALETFRLDFVKYYLYTHEDIPLEVIEKNFKHSTISQEIIGAFNSAHLSTFKKPSPFSKRAFAEIVTVRNRLVHSTILPTKEETEKACYTILELIYEIQENYKKSFDINLFFKKNYYYLFNFEEKEHIRLLKEEKISTMHHSGSTWYSITHMGGGVLNDDGTPFYIDFNLESILNSYQNSLNFGPAMQLEYLRDWGIIK</sequence>
<dbReference type="PATRIC" id="fig|1265819.5.peg.485"/>
<reference evidence="1 2" key="1">
    <citation type="journal article" date="2014" name="Int. J. Syst. Evol. Microbiol.">
        <title>Listeria floridensis sp. nov., Listeria aquatica sp. nov., Listeria cornellensis sp. nov., Listeria riparia sp. nov. and Listeria grandensis sp. nov., from agricultural and natural environments.</title>
        <authorList>
            <person name="den Bakker H.C."/>
            <person name="Warchocki S."/>
            <person name="Wright E.M."/>
            <person name="Allred A.F."/>
            <person name="Ahlstrom C."/>
            <person name="Manuel C.S."/>
            <person name="Stasiewicz M.J."/>
            <person name="Burrell A."/>
            <person name="Roof S."/>
            <person name="Strawn L."/>
            <person name="Fortes E.D."/>
            <person name="Nightingale K.K."/>
            <person name="Kephart D."/>
            <person name="Wiedmann M."/>
        </authorList>
    </citation>
    <scope>NUCLEOTIDE SEQUENCE [LARGE SCALE GENOMIC DNA]</scope>
    <source>
        <strain evidence="2">FSL F6-971</strain>
    </source>
</reference>
<dbReference type="AlphaFoldDB" id="W7BNU7"/>
<evidence type="ECO:0000313" key="1">
    <source>
        <dbReference type="EMBL" id="EUJ24716.1"/>
    </source>
</evidence>
<name>W7BNU7_9LIST</name>
<proteinExistence type="predicted"/>
<accession>W7BNU7</accession>